<evidence type="ECO:0000313" key="8">
    <source>
        <dbReference type="Proteomes" id="UP000248688"/>
    </source>
</evidence>
<dbReference type="InterPro" id="IPR036249">
    <property type="entry name" value="Thioredoxin-like_sf"/>
</dbReference>
<dbReference type="Gene3D" id="3.40.30.10">
    <property type="entry name" value="Glutaredoxin"/>
    <property type="match status" value="1"/>
</dbReference>
<dbReference type="GO" id="GO:0030313">
    <property type="term" value="C:cell envelope"/>
    <property type="evidence" value="ECO:0007669"/>
    <property type="project" value="UniProtKB-SubCell"/>
</dbReference>
<dbReference type="EMBL" id="CP030041">
    <property type="protein sequence ID" value="AWW32555.1"/>
    <property type="molecule type" value="Genomic_DNA"/>
</dbReference>
<feature type="transmembrane region" description="Helical" evidence="5">
    <location>
        <begin position="33"/>
        <end position="53"/>
    </location>
</feature>
<evidence type="ECO:0000259" key="6">
    <source>
        <dbReference type="PROSITE" id="PS51352"/>
    </source>
</evidence>
<dbReference type="OrthoDB" id="6399635at2"/>
<dbReference type="InterPro" id="IPR013766">
    <property type="entry name" value="Thioredoxin_domain"/>
</dbReference>
<feature type="transmembrane region" description="Helical" evidence="5">
    <location>
        <begin position="116"/>
        <end position="137"/>
    </location>
</feature>
<reference evidence="7 8" key="1">
    <citation type="submission" date="2018-06" db="EMBL/GenBank/DDBJ databases">
        <title>Echinicola strongylocentroti sp. nov., isolated from a sea urchin Strongylocentrotus intermedius.</title>
        <authorList>
            <person name="Bae S.S."/>
        </authorList>
    </citation>
    <scope>NUCLEOTIDE SEQUENCE [LARGE SCALE GENOMIC DNA]</scope>
    <source>
        <strain evidence="7 8">MEBiC08714</strain>
    </source>
</reference>
<organism evidence="7 8">
    <name type="scientific">Echinicola strongylocentroti</name>
    <dbReference type="NCBI Taxonomy" id="1795355"/>
    <lineage>
        <taxon>Bacteria</taxon>
        <taxon>Pseudomonadati</taxon>
        <taxon>Bacteroidota</taxon>
        <taxon>Cytophagia</taxon>
        <taxon>Cytophagales</taxon>
        <taxon>Cyclobacteriaceae</taxon>
        <taxon>Echinicola</taxon>
    </lineage>
</organism>
<dbReference type="RefSeq" id="WP_112785928.1">
    <property type="nucleotide sequence ID" value="NZ_CP030041.1"/>
</dbReference>
<dbReference type="PROSITE" id="PS00194">
    <property type="entry name" value="THIOREDOXIN_1"/>
    <property type="match status" value="1"/>
</dbReference>
<keyword evidence="5" id="KW-1133">Transmembrane helix</keyword>
<dbReference type="PANTHER" id="PTHR42852">
    <property type="entry name" value="THIOL:DISULFIDE INTERCHANGE PROTEIN DSBE"/>
    <property type="match status" value="1"/>
</dbReference>
<keyword evidence="4" id="KW-0676">Redox-active center</keyword>
<evidence type="ECO:0000256" key="2">
    <source>
        <dbReference type="ARBA" id="ARBA00022748"/>
    </source>
</evidence>
<keyword evidence="8" id="KW-1185">Reference proteome</keyword>
<gene>
    <name evidence="7" type="ORF">DN752_21725</name>
</gene>
<dbReference type="InterPro" id="IPR017937">
    <property type="entry name" value="Thioredoxin_CS"/>
</dbReference>
<feature type="transmembrane region" description="Helical" evidence="5">
    <location>
        <begin position="65"/>
        <end position="85"/>
    </location>
</feature>
<evidence type="ECO:0000256" key="1">
    <source>
        <dbReference type="ARBA" id="ARBA00004196"/>
    </source>
</evidence>
<evidence type="ECO:0000256" key="3">
    <source>
        <dbReference type="ARBA" id="ARBA00023157"/>
    </source>
</evidence>
<dbReference type="AlphaFoldDB" id="A0A2Z4INS2"/>
<dbReference type="SUPFAM" id="SSF52833">
    <property type="entry name" value="Thioredoxin-like"/>
    <property type="match status" value="1"/>
</dbReference>
<dbReference type="GO" id="GO:0017004">
    <property type="term" value="P:cytochrome complex assembly"/>
    <property type="evidence" value="ECO:0007669"/>
    <property type="project" value="UniProtKB-KW"/>
</dbReference>
<protein>
    <submittedName>
        <fullName evidence="7">TlpA family protein disulfide reductase</fullName>
    </submittedName>
</protein>
<keyword evidence="3" id="KW-1015">Disulfide bond</keyword>
<dbReference type="InterPro" id="IPR013740">
    <property type="entry name" value="Redoxin"/>
</dbReference>
<feature type="transmembrane region" description="Helical" evidence="5">
    <location>
        <begin position="91"/>
        <end position="109"/>
    </location>
</feature>
<dbReference type="GO" id="GO:0016491">
    <property type="term" value="F:oxidoreductase activity"/>
    <property type="evidence" value="ECO:0007669"/>
    <property type="project" value="InterPro"/>
</dbReference>
<dbReference type="InterPro" id="IPR050553">
    <property type="entry name" value="Thioredoxin_ResA/DsbE_sf"/>
</dbReference>
<dbReference type="PROSITE" id="PS51352">
    <property type="entry name" value="THIOREDOXIN_2"/>
    <property type="match status" value="1"/>
</dbReference>
<accession>A0A2Z4INS2</accession>
<dbReference type="CDD" id="cd02966">
    <property type="entry name" value="TlpA_like_family"/>
    <property type="match status" value="1"/>
</dbReference>
<sequence length="287" mass="32440">MKKGILSFFLATLLFIVTFYLSAQLLSISRDYSLWGVGALLGFILIFVIDTLYIQQLAKFLPSKWTIFISLFGVLLFAFISLPSLRFATKVLPTVISFVLGVLAAAVYASGLRKRYLYTFLIALFPFLLNLNIYSTWVHYIEFGNTSGEVSALRSVPFSALDKNGKEVNSEQLKGKVVLLDFWFIGCAPCWKKFPDLQRFHEQYGDHPEVAIFAINRPMASDHPGQSFESIQKKGYDFNVLQGDQKIMDDFGIYVYPTVVVLNKDGKIIFMGQLDEAITSVEEALQE</sequence>
<keyword evidence="2" id="KW-0201">Cytochrome c-type biogenesis</keyword>
<keyword evidence="5" id="KW-0812">Transmembrane</keyword>
<dbReference type="Pfam" id="PF08534">
    <property type="entry name" value="Redoxin"/>
    <property type="match status" value="1"/>
</dbReference>
<evidence type="ECO:0000256" key="5">
    <source>
        <dbReference type="SAM" id="Phobius"/>
    </source>
</evidence>
<evidence type="ECO:0000256" key="4">
    <source>
        <dbReference type="ARBA" id="ARBA00023284"/>
    </source>
</evidence>
<dbReference type="Proteomes" id="UP000248688">
    <property type="component" value="Chromosome"/>
</dbReference>
<feature type="domain" description="Thioredoxin" evidence="6">
    <location>
        <begin position="149"/>
        <end position="287"/>
    </location>
</feature>
<proteinExistence type="predicted"/>
<comment type="subcellular location">
    <subcellularLocation>
        <location evidence="1">Cell envelope</location>
    </subcellularLocation>
</comment>
<evidence type="ECO:0000313" key="7">
    <source>
        <dbReference type="EMBL" id="AWW32555.1"/>
    </source>
</evidence>
<dbReference type="PANTHER" id="PTHR42852:SF6">
    <property type="entry name" value="THIOL:DISULFIDE INTERCHANGE PROTEIN DSBE"/>
    <property type="match status" value="1"/>
</dbReference>
<keyword evidence="5" id="KW-0472">Membrane</keyword>
<name>A0A2Z4INS2_9BACT</name>
<dbReference type="KEGG" id="est:DN752_21725"/>